<feature type="domain" description="Response regulatory" evidence="4">
    <location>
        <begin position="1"/>
        <end position="73"/>
    </location>
</feature>
<feature type="non-terminal residue" evidence="5">
    <location>
        <position position="1"/>
    </location>
</feature>
<dbReference type="CDD" id="cd17546">
    <property type="entry name" value="REC_hyHK_CKI1_RcsC-like"/>
    <property type="match status" value="1"/>
</dbReference>
<evidence type="ECO:0000313" key="6">
    <source>
        <dbReference type="Proteomes" id="UP000717696"/>
    </source>
</evidence>
<evidence type="ECO:0000313" key="5">
    <source>
        <dbReference type="EMBL" id="KAH7140507.1"/>
    </source>
</evidence>
<evidence type="ECO:0000256" key="3">
    <source>
        <dbReference type="PROSITE-ProRule" id="PRU00169"/>
    </source>
</evidence>
<evidence type="ECO:0000256" key="1">
    <source>
        <dbReference type="ARBA" id="ARBA00022553"/>
    </source>
</evidence>
<dbReference type="GO" id="GO:0016301">
    <property type="term" value="F:kinase activity"/>
    <property type="evidence" value="ECO:0007669"/>
    <property type="project" value="UniProtKB-KW"/>
</dbReference>
<evidence type="ECO:0000256" key="2">
    <source>
        <dbReference type="ARBA" id="ARBA00023012"/>
    </source>
</evidence>
<keyword evidence="2" id="KW-0902">Two-component regulatory system</keyword>
<reference evidence="5" key="1">
    <citation type="journal article" date="2021" name="Nat. Commun.">
        <title>Genetic determinants of endophytism in the Arabidopsis root mycobiome.</title>
        <authorList>
            <person name="Mesny F."/>
            <person name="Miyauchi S."/>
            <person name="Thiergart T."/>
            <person name="Pickel B."/>
            <person name="Atanasova L."/>
            <person name="Karlsson M."/>
            <person name="Huettel B."/>
            <person name="Barry K.W."/>
            <person name="Haridas S."/>
            <person name="Chen C."/>
            <person name="Bauer D."/>
            <person name="Andreopoulos W."/>
            <person name="Pangilinan J."/>
            <person name="LaButti K."/>
            <person name="Riley R."/>
            <person name="Lipzen A."/>
            <person name="Clum A."/>
            <person name="Drula E."/>
            <person name="Henrissat B."/>
            <person name="Kohler A."/>
            <person name="Grigoriev I.V."/>
            <person name="Martin F.M."/>
            <person name="Hacquard S."/>
        </authorList>
    </citation>
    <scope>NUCLEOTIDE SEQUENCE</scope>
    <source>
        <strain evidence="5">MPI-CAGE-AT-0021</strain>
    </source>
</reference>
<dbReference type="GO" id="GO:0000160">
    <property type="term" value="P:phosphorelay signal transduction system"/>
    <property type="evidence" value="ECO:0007669"/>
    <property type="project" value="UniProtKB-KW"/>
</dbReference>
<dbReference type="InterPro" id="IPR011006">
    <property type="entry name" value="CheY-like_superfamily"/>
</dbReference>
<proteinExistence type="predicted"/>
<dbReference type="Pfam" id="PF00072">
    <property type="entry name" value="Response_reg"/>
    <property type="match status" value="1"/>
</dbReference>
<dbReference type="PANTHER" id="PTHR45339">
    <property type="entry name" value="HYBRID SIGNAL TRANSDUCTION HISTIDINE KINASE J"/>
    <property type="match status" value="1"/>
</dbReference>
<keyword evidence="5" id="KW-0418">Kinase</keyword>
<gene>
    <name evidence="5" type="ORF">B0J13DRAFT_409303</name>
</gene>
<dbReference type="Gene3D" id="3.40.50.2300">
    <property type="match status" value="1"/>
</dbReference>
<feature type="modified residue" description="4-aspartylphosphate" evidence="3">
    <location>
        <position position="9"/>
    </location>
</feature>
<dbReference type="InterPro" id="IPR001789">
    <property type="entry name" value="Sig_transdc_resp-reg_receiver"/>
</dbReference>
<dbReference type="SUPFAM" id="SSF52172">
    <property type="entry name" value="CheY-like"/>
    <property type="match status" value="1"/>
</dbReference>
<dbReference type="PROSITE" id="PS50110">
    <property type="entry name" value="RESPONSE_REGULATORY"/>
    <property type="match status" value="1"/>
</dbReference>
<dbReference type="AlphaFoldDB" id="A0A9P9J089"/>
<dbReference type="Proteomes" id="UP000717696">
    <property type="component" value="Unassembled WGS sequence"/>
</dbReference>
<feature type="non-terminal residue" evidence="5">
    <location>
        <position position="73"/>
    </location>
</feature>
<comment type="caution">
    <text evidence="5">The sequence shown here is derived from an EMBL/GenBank/DDBJ whole genome shotgun (WGS) entry which is preliminary data.</text>
</comment>
<evidence type="ECO:0000259" key="4">
    <source>
        <dbReference type="PROSITE" id="PS50110"/>
    </source>
</evidence>
<name>A0A9P9J089_9HYPO</name>
<organism evidence="5 6">
    <name type="scientific">Dactylonectria estremocensis</name>
    <dbReference type="NCBI Taxonomy" id="1079267"/>
    <lineage>
        <taxon>Eukaryota</taxon>
        <taxon>Fungi</taxon>
        <taxon>Dikarya</taxon>
        <taxon>Ascomycota</taxon>
        <taxon>Pezizomycotina</taxon>
        <taxon>Sordariomycetes</taxon>
        <taxon>Hypocreomycetidae</taxon>
        <taxon>Hypocreales</taxon>
        <taxon>Nectriaceae</taxon>
        <taxon>Dactylonectria</taxon>
    </lineage>
</organism>
<sequence length="73" mass="8360">DTFNLILMDISMPIMNGYEATVQIRNSGVRLPIIAMTAYALKGDMERCLEKGVDDYIAKPVNRQLLMKKLLKW</sequence>
<keyword evidence="5" id="KW-0808">Transferase</keyword>
<keyword evidence="1 3" id="KW-0597">Phosphoprotein</keyword>
<keyword evidence="6" id="KW-1185">Reference proteome</keyword>
<protein>
    <submittedName>
        <fullName evidence="5">GAF sensor hybrid histidine kinase</fullName>
    </submittedName>
</protein>
<dbReference type="PANTHER" id="PTHR45339:SF1">
    <property type="entry name" value="HYBRID SIGNAL TRANSDUCTION HISTIDINE KINASE J"/>
    <property type="match status" value="1"/>
</dbReference>
<accession>A0A9P9J089</accession>
<dbReference type="OrthoDB" id="60033at2759"/>
<dbReference type="EMBL" id="JAGMUU010000013">
    <property type="protein sequence ID" value="KAH7140507.1"/>
    <property type="molecule type" value="Genomic_DNA"/>
</dbReference>